<reference evidence="2 3" key="1">
    <citation type="journal article" date="2011" name="J. Bacteriol.">
        <title>Complete genome sequence of the industrial strain Ketogulonicigenium vulgare WSH-001.</title>
        <authorList>
            <person name="Liu L."/>
            <person name="Li Y."/>
            <person name="Zhang J."/>
            <person name="Zhou Z."/>
            <person name="Liu J."/>
            <person name="Li X."/>
            <person name="Zhou J."/>
            <person name="Du G."/>
            <person name="Wang L."/>
            <person name="Chen J."/>
        </authorList>
    </citation>
    <scope>NUCLEOTIDE SEQUENCE [LARGE SCALE GENOMIC DNA]</scope>
    <source>
        <strain evidence="2 3">WSH-001</strain>
    </source>
</reference>
<evidence type="ECO:0000313" key="2">
    <source>
        <dbReference type="EMBL" id="AEM40697.1"/>
    </source>
</evidence>
<keyword evidence="3" id="KW-1185">Reference proteome</keyword>
<sequence length="216" mass="22522">MSQTDTFIAEVTEEVRRERLFTFFRRYGGIALIVIVVLLGLAIWYEVSRHNQTAEVRARGDALLSALEGPAEGRASALAQIDAGEGAVAAVTAFLQADAAADAGDVAGAVATLDAVARDSAAPRLYRDLATLKSAITGAGVTDANLRRAALEGLVAQNSTYLSLAREQLALIDLETGNVDAARSALQAMVDDAATSDVQRSRIAALLEALGAPVAQ</sequence>
<name>F9Y565_KETVW</name>
<evidence type="ECO:0000313" key="3">
    <source>
        <dbReference type="Proteomes" id="UP000000692"/>
    </source>
</evidence>
<dbReference type="RefSeq" id="WP_013384149.1">
    <property type="nucleotide sequence ID" value="NC_017384.1"/>
</dbReference>
<dbReference type="Proteomes" id="UP000000692">
    <property type="component" value="Chromosome"/>
</dbReference>
<keyword evidence="1" id="KW-0812">Transmembrane</keyword>
<dbReference type="HOGENOM" id="CLU_073302_0_0_5"/>
<keyword evidence="1" id="KW-1133">Transmembrane helix</keyword>
<gene>
    <name evidence="2" type="ordered locus">KVU_0858</name>
</gene>
<dbReference type="KEGG" id="kvl:KVU_0858"/>
<dbReference type="AlphaFoldDB" id="F9Y565"/>
<dbReference type="EMBL" id="CP002018">
    <property type="protein sequence ID" value="AEM40697.1"/>
    <property type="molecule type" value="Genomic_DNA"/>
</dbReference>
<dbReference type="eggNOG" id="COG4649">
    <property type="taxonomic scope" value="Bacteria"/>
</dbReference>
<evidence type="ECO:0000256" key="1">
    <source>
        <dbReference type="SAM" id="Phobius"/>
    </source>
</evidence>
<evidence type="ECO:0008006" key="4">
    <source>
        <dbReference type="Google" id="ProtNLM"/>
    </source>
</evidence>
<proteinExistence type="predicted"/>
<organism evidence="2 3">
    <name type="scientific">Ketogulonicigenium vulgare (strain WSH-001)</name>
    <dbReference type="NCBI Taxonomy" id="759362"/>
    <lineage>
        <taxon>Bacteria</taxon>
        <taxon>Pseudomonadati</taxon>
        <taxon>Pseudomonadota</taxon>
        <taxon>Alphaproteobacteria</taxon>
        <taxon>Rhodobacterales</taxon>
        <taxon>Roseobacteraceae</taxon>
        <taxon>Ketogulonicigenium</taxon>
    </lineage>
</organism>
<protein>
    <recommendedName>
        <fullName evidence="4">Tetratricopeptide repeat-like domain-containing protein</fullName>
    </recommendedName>
</protein>
<dbReference type="OrthoDB" id="7173339at2"/>
<accession>F9Y565</accession>
<dbReference type="PATRIC" id="fig|759362.5.peg.886"/>
<feature type="transmembrane region" description="Helical" evidence="1">
    <location>
        <begin position="27"/>
        <end position="45"/>
    </location>
</feature>
<keyword evidence="1" id="KW-0472">Membrane</keyword>